<sequence length="250" mass="27632">MASTNRKPSKPVYKTARPYSETQWPALTSDQTTNIVDLLCNLLQPLGDHRRTHIQPSRGKKRKRETKKVDAKTEQNTPPPPVPEISNHILIGLNTVTRHLEALAAQTAPKTAPAHALSKHEGDEEKQNTADHSNDPETTPQRLAFVLIPHNHPPASLPHAHIPTLVHLATMKSPRDTATRLLAVQPTWEPRIADALHIPHVGALAVVEGAPGADALVKYVREQVEVTTCAWIDEAMKPEWKAVKIDMVKV</sequence>
<feature type="compositionally biased region" description="Basic residues" evidence="1">
    <location>
        <begin position="50"/>
        <end position="66"/>
    </location>
</feature>
<feature type="compositionally biased region" description="Basic and acidic residues" evidence="1">
    <location>
        <begin position="118"/>
        <end position="135"/>
    </location>
</feature>
<dbReference type="GO" id="GO:0034965">
    <property type="term" value="P:intronic box C/D snoRNA processing"/>
    <property type="evidence" value="ECO:0007669"/>
    <property type="project" value="TreeGrafter"/>
</dbReference>
<dbReference type="GO" id="GO:0005829">
    <property type="term" value="C:cytosol"/>
    <property type="evidence" value="ECO:0007669"/>
    <property type="project" value="TreeGrafter"/>
</dbReference>
<dbReference type="GO" id="GO:0000171">
    <property type="term" value="F:ribonuclease MRP activity"/>
    <property type="evidence" value="ECO:0007669"/>
    <property type="project" value="TreeGrafter"/>
</dbReference>
<accession>A0AAN6M0Q4</accession>
<dbReference type="EMBL" id="WVTA01000004">
    <property type="protein sequence ID" value="KAK3214159.1"/>
    <property type="molecule type" value="Genomic_DNA"/>
</dbReference>
<evidence type="ECO:0000256" key="1">
    <source>
        <dbReference type="SAM" id="MobiDB-lite"/>
    </source>
</evidence>
<proteinExistence type="predicted"/>
<protein>
    <submittedName>
        <fullName evidence="2">Uncharacterized protein</fullName>
    </submittedName>
</protein>
<comment type="caution">
    <text evidence="2">The sequence shown here is derived from an EMBL/GenBank/DDBJ whole genome shotgun (WGS) entry which is preliminary data.</text>
</comment>
<organism evidence="2 3">
    <name type="scientific">Pseudopithomyces chartarum</name>
    <dbReference type="NCBI Taxonomy" id="1892770"/>
    <lineage>
        <taxon>Eukaryota</taxon>
        <taxon>Fungi</taxon>
        <taxon>Dikarya</taxon>
        <taxon>Ascomycota</taxon>
        <taxon>Pezizomycotina</taxon>
        <taxon>Dothideomycetes</taxon>
        <taxon>Pleosporomycetidae</taxon>
        <taxon>Pleosporales</taxon>
        <taxon>Massarineae</taxon>
        <taxon>Didymosphaeriaceae</taxon>
        <taxon>Pseudopithomyces</taxon>
    </lineage>
</organism>
<evidence type="ECO:0000313" key="2">
    <source>
        <dbReference type="EMBL" id="KAK3214159.1"/>
    </source>
</evidence>
<keyword evidence="3" id="KW-1185">Reference proteome</keyword>
<dbReference type="GO" id="GO:0005655">
    <property type="term" value="C:nucleolar ribonuclease P complex"/>
    <property type="evidence" value="ECO:0007669"/>
    <property type="project" value="TreeGrafter"/>
</dbReference>
<dbReference type="GO" id="GO:0000172">
    <property type="term" value="C:ribonuclease MRP complex"/>
    <property type="evidence" value="ECO:0007669"/>
    <property type="project" value="TreeGrafter"/>
</dbReference>
<evidence type="ECO:0000313" key="3">
    <source>
        <dbReference type="Proteomes" id="UP001280581"/>
    </source>
</evidence>
<feature type="region of interest" description="Disordered" evidence="1">
    <location>
        <begin position="106"/>
        <end position="138"/>
    </location>
</feature>
<dbReference type="Proteomes" id="UP001280581">
    <property type="component" value="Unassembled WGS sequence"/>
</dbReference>
<dbReference type="PANTHER" id="PTHR28272">
    <property type="entry name" value="RIBONUCLEASES P/MRP PROTEIN SUBUNIT POP3"/>
    <property type="match status" value="1"/>
</dbReference>
<feature type="region of interest" description="Disordered" evidence="1">
    <location>
        <begin position="1"/>
        <end position="25"/>
    </location>
</feature>
<reference evidence="2 3" key="1">
    <citation type="submission" date="2021-02" db="EMBL/GenBank/DDBJ databases">
        <title>Genome assembly of Pseudopithomyces chartarum.</title>
        <authorList>
            <person name="Jauregui R."/>
            <person name="Singh J."/>
            <person name="Voisey C."/>
        </authorList>
    </citation>
    <scope>NUCLEOTIDE SEQUENCE [LARGE SCALE GENOMIC DNA]</scope>
    <source>
        <strain evidence="2 3">AGR01</strain>
    </source>
</reference>
<feature type="region of interest" description="Disordered" evidence="1">
    <location>
        <begin position="49"/>
        <end position="86"/>
    </location>
</feature>
<dbReference type="GO" id="GO:0006364">
    <property type="term" value="P:rRNA processing"/>
    <property type="evidence" value="ECO:0007669"/>
    <property type="project" value="InterPro"/>
</dbReference>
<dbReference type="GO" id="GO:0008033">
    <property type="term" value="P:tRNA processing"/>
    <property type="evidence" value="ECO:0007669"/>
    <property type="project" value="InterPro"/>
</dbReference>
<dbReference type="PANTHER" id="PTHR28272:SF1">
    <property type="entry name" value="RIBONUCLEASES P_MRP PROTEIN SUBUNIT POP3"/>
    <property type="match status" value="1"/>
</dbReference>
<dbReference type="InterPro" id="IPR013241">
    <property type="entry name" value="RNase_P_Pop3"/>
</dbReference>
<gene>
    <name evidence="2" type="ORF">GRF29_28g2234210</name>
</gene>
<dbReference type="AlphaFoldDB" id="A0AAN6M0Q4"/>
<name>A0AAN6M0Q4_9PLEO</name>
<dbReference type="GO" id="GO:0004526">
    <property type="term" value="F:ribonuclease P activity"/>
    <property type="evidence" value="ECO:0007669"/>
    <property type="project" value="TreeGrafter"/>
</dbReference>